<comment type="caution">
    <text evidence="1">The sequence shown here is derived from an EMBL/GenBank/DDBJ whole genome shotgun (WGS) entry which is preliminary data.</text>
</comment>
<reference evidence="1 2" key="1">
    <citation type="journal article" date="2021" name="Hortic Res">
        <title>High-quality reference genome and annotation aids understanding of berry development for evergreen blueberry (Vaccinium darrowii).</title>
        <authorList>
            <person name="Yu J."/>
            <person name="Hulse-Kemp A.M."/>
            <person name="Babiker E."/>
            <person name="Staton M."/>
        </authorList>
    </citation>
    <scope>NUCLEOTIDE SEQUENCE [LARGE SCALE GENOMIC DNA]</scope>
    <source>
        <strain evidence="2">cv. NJ 8807/NJ 8810</strain>
        <tissue evidence="1">Young leaf</tissue>
    </source>
</reference>
<dbReference type="EMBL" id="CM037151">
    <property type="protein sequence ID" value="KAH7842771.1"/>
    <property type="molecule type" value="Genomic_DNA"/>
</dbReference>
<accession>A0ACB7XP88</accession>
<gene>
    <name evidence="1" type="ORF">Vadar_009028</name>
</gene>
<proteinExistence type="predicted"/>
<keyword evidence="2" id="KW-1185">Reference proteome</keyword>
<dbReference type="Proteomes" id="UP000828048">
    <property type="component" value="Chromosome 1"/>
</dbReference>
<name>A0ACB7XP88_9ERIC</name>
<organism evidence="1 2">
    <name type="scientific">Vaccinium darrowii</name>
    <dbReference type="NCBI Taxonomy" id="229202"/>
    <lineage>
        <taxon>Eukaryota</taxon>
        <taxon>Viridiplantae</taxon>
        <taxon>Streptophyta</taxon>
        <taxon>Embryophyta</taxon>
        <taxon>Tracheophyta</taxon>
        <taxon>Spermatophyta</taxon>
        <taxon>Magnoliopsida</taxon>
        <taxon>eudicotyledons</taxon>
        <taxon>Gunneridae</taxon>
        <taxon>Pentapetalae</taxon>
        <taxon>asterids</taxon>
        <taxon>Ericales</taxon>
        <taxon>Ericaceae</taxon>
        <taxon>Vaccinioideae</taxon>
        <taxon>Vaccinieae</taxon>
        <taxon>Vaccinium</taxon>
    </lineage>
</organism>
<protein>
    <submittedName>
        <fullName evidence="1">Uncharacterized protein</fullName>
    </submittedName>
</protein>
<evidence type="ECO:0000313" key="2">
    <source>
        <dbReference type="Proteomes" id="UP000828048"/>
    </source>
</evidence>
<sequence length="390" mass="43829">MAQFQKDGIVKTFNHIWDPYKMKGAKEEEEEEEEVTAEEVEDDDSESDYGSALGLEHASQIWEILEQRFNSVSRTHVHDLKRQLYNVTKTSTLEAYFDTIKQLAYKSAAAGAPVSEEDLIFYTMHGLPTEFDTLQTALSARVGNITFEELVSILNGEEMRRNRSAGINTNTDVSTSVFMAVPRTPTSGNLTVGQLPQQQGVLSSTSQIQSQQMPTMQQQQMPVMPQQSSPMYGASYPQSYNNFRNQRNGSRGFRNQRNGSRPACQICDKTNHTAKNCHHRLNLQYQPQTYNNPHMQPYPQAHMLQYNHPSIQPSVTPMQYNNPSVAGPSQVPSPSFTPGLLPTPPQAYFTPTQTVPYQPQYTPPTQYTSPYPIAPSFSSTVPVTSGNWTE</sequence>
<evidence type="ECO:0000313" key="1">
    <source>
        <dbReference type="EMBL" id="KAH7842771.1"/>
    </source>
</evidence>